<dbReference type="Gene3D" id="3.40.30.10">
    <property type="entry name" value="Glutaredoxin"/>
    <property type="match status" value="1"/>
</dbReference>
<evidence type="ECO:0000256" key="7">
    <source>
        <dbReference type="ARBA" id="ARBA00032824"/>
    </source>
</evidence>
<evidence type="ECO:0000256" key="4">
    <source>
        <dbReference type="ARBA" id="ARBA00023002"/>
    </source>
</evidence>
<dbReference type="InterPro" id="IPR036249">
    <property type="entry name" value="Thioredoxin-like_sf"/>
</dbReference>
<feature type="domain" description="Thioredoxin" evidence="11">
    <location>
        <begin position="4"/>
        <end position="157"/>
    </location>
</feature>
<dbReference type="HOGENOM" id="CLU_042529_14_2_1"/>
<dbReference type="eggNOG" id="KOG0855">
    <property type="taxonomic scope" value="Eukaryota"/>
</dbReference>
<dbReference type="GO" id="GO:0034599">
    <property type="term" value="P:cellular response to oxidative stress"/>
    <property type="evidence" value="ECO:0007669"/>
    <property type="project" value="TreeGrafter"/>
</dbReference>
<keyword evidence="2" id="KW-0575">Peroxidase</keyword>
<dbReference type="InterPro" id="IPR000866">
    <property type="entry name" value="AhpC/TSA"/>
</dbReference>
<evidence type="ECO:0000256" key="3">
    <source>
        <dbReference type="ARBA" id="ARBA00022862"/>
    </source>
</evidence>
<name>S8FVV8_FOMSC</name>
<evidence type="ECO:0000313" key="12">
    <source>
        <dbReference type="EMBL" id="EPT05196.1"/>
    </source>
</evidence>
<dbReference type="SUPFAM" id="SSF52833">
    <property type="entry name" value="Thioredoxin-like"/>
    <property type="match status" value="1"/>
</dbReference>
<feature type="region of interest" description="Disordered" evidence="10">
    <location>
        <begin position="159"/>
        <end position="197"/>
    </location>
</feature>
<dbReference type="InParanoid" id="S8FVV8"/>
<keyword evidence="4" id="KW-0560">Oxidoreductase</keyword>
<dbReference type="InterPro" id="IPR050924">
    <property type="entry name" value="Peroxiredoxin_BCP/PrxQ"/>
</dbReference>
<accession>S8FVV8</accession>
<dbReference type="GO" id="GO:0008379">
    <property type="term" value="F:thioredoxin peroxidase activity"/>
    <property type="evidence" value="ECO:0007669"/>
    <property type="project" value="TreeGrafter"/>
</dbReference>
<dbReference type="Proteomes" id="UP000015241">
    <property type="component" value="Unassembled WGS sequence"/>
</dbReference>
<evidence type="ECO:0000256" key="9">
    <source>
        <dbReference type="ARBA" id="ARBA00049091"/>
    </source>
</evidence>
<evidence type="ECO:0000259" key="11">
    <source>
        <dbReference type="PROSITE" id="PS51352"/>
    </source>
</evidence>
<evidence type="ECO:0000256" key="5">
    <source>
        <dbReference type="ARBA" id="ARBA00023157"/>
    </source>
</evidence>
<evidence type="ECO:0000256" key="8">
    <source>
        <dbReference type="ARBA" id="ARBA00038489"/>
    </source>
</evidence>
<feature type="compositionally biased region" description="Low complexity" evidence="10">
    <location>
        <begin position="162"/>
        <end position="179"/>
    </location>
</feature>
<keyword evidence="6" id="KW-0676">Redox-active center</keyword>
<evidence type="ECO:0000256" key="10">
    <source>
        <dbReference type="SAM" id="MobiDB-lite"/>
    </source>
</evidence>
<comment type="catalytic activity">
    <reaction evidence="9">
        <text>a hydroperoxide + [thioredoxin]-dithiol = an alcohol + [thioredoxin]-disulfide + H2O</text>
        <dbReference type="Rhea" id="RHEA:62620"/>
        <dbReference type="Rhea" id="RHEA-COMP:10698"/>
        <dbReference type="Rhea" id="RHEA-COMP:10700"/>
        <dbReference type="ChEBI" id="CHEBI:15377"/>
        <dbReference type="ChEBI" id="CHEBI:29950"/>
        <dbReference type="ChEBI" id="CHEBI:30879"/>
        <dbReference type="ChEBI" id="CHEBI:35924"/>
        <dbReference type="ChEBI" id="CHEBI:50058"/>
        <dbReference type="EC" id="1.11.1.24"/>
    </reaction>
</comment>
<dbReference type="PANTHER" id="PTHR42801">
    <property type="entry name" value="THIOREDOXIN-DEPENDENT PEROXIDE REDUCTASE"/>
    <property type="match status" value="1"/>
</dbReference>
<organism evidence="12 13">
    <name type="scientific">Fomitopsis schrenkii</name>
    <name type="common">Brown rot fungus</name>
    <dbReference type="NCBI Taxonomy" id="2126942"/>
    <lineage>
        <taxon>Eukaryota</taxon>
        <taxon>Fungi</taxon>
        <taxon>Dikarya</taxon>
        <taxon>Basidiomycota</taxon>
        <taxon>Agaricomycotina</taxon>
        <taxon>Agaricomycetes</taxon>
        <taxon>Polyporales</taxon>
        <taxon>Fomitopsis</taxon>
    </lineage>
</organism>
<gene>
    <name evidence="12" type="ORF">FOMPIDRAFT_43335</name>
</gene>
<dbReference type="CDD" id="cd03017">
    <property type="entry name" value="PRX_BCP"/>
    <property type="match status" value="1"/>
</dbReference>
<dbReference type="EC" id="1.11.1.24" evidence="1"/>
<dbReference type="STRING" id="743788.S8FVV8"/>
<sequence length="197" mass="21054">MPHPLIGKPAPALTLLNHDGETHTMTPGATGVPIALFFYPESGSFGCTKEACDFRDALAAKELYKRTKVEIVGVSKDPVEKQKSFVEKQKLTYPVLSDAKGEARKAYHVGKGLMGLTDARTTFFIDSKGVVRDVLDTTINYGAHEKFVTKWLDKIDAEEKQAAQAGEAAPTPAPATGGQPNEAKPEAPNADGDAAQA</sequence>
<keyword evidence="13" id="KW-1185">Reference proteome</keyword>
<dbReference type="InterPro" id="IPR013766">
    <property type="entry name" value="Thioredoxin_domain"/>
</dbReference>
<proteinExistence type="inferred from homology"/>
<evidence type="ECO:0000256" key="1">
    <source>
        <dbReference type="ARBA" id="ARBA00013017"/>
    </source>
</evidence>
<evidence type="ECO:0000256" key="2">
    <source>
        <dbReference type="ARBA" id="ARBA00022559"/>
    </source>
</evidence>
<dbReference type="GO" id="GO:0045454">
    <property type="term" value="P:cell redox homeostasis"/>
    <property type="evidence" value="ECO:0007669"/>
    <property type="project" value="TreeGrafter"/>
</dbReference>
<dbReference type="Pfam" id="PF00578">
    <property type="entry name" value="AhpC-TSA"/>
    <property type="match status" value="1"/>
</dbReference>
<protein>
    <recommendedName>
        <fullName evidence="1">thioredoxin-dependent peroxiredoxin</fullName>
        <ecNumber evidence="1">1.11.1.24</ecNumber>
    </recommendedName>
    <alternativeName>
        <fullName evidence="7">Thioredoxin peroxidase</fullName>
    </alternativeName>
</protein>
<dbReference type="AlphaFoldDB" id="S8FVV8"/>
<keyword evidence="5" id="KW-1015">Disulfide bond</keyword>
<dbReference type="EMBL" id="KE504124">
    <property type="protein sequence ID" value="EPT05196.1"/>
    <property type="molecule type" value="Genomic_DNA"/>
</dbReference>
<dbReference type="OrthoDB" id="338622at2759"/>
<dbReference type="PANTHER" id="PTHR42801:SF4">
    <property type="entry name" value="AHPC_TSA FAMILY PROTEIN"/>
    <property type="match status" value="1"/>
</dbReference>
<keyword evidence="3" id="KW-0049">Antioxidant</keyword>
<evidence type="ECO:0000256" key="6">
    <source>
        <dbReference type="ARBA" id="ARBA00023284"/>
    </source>
</evidence>
<evidence type="ECO:0000313" key="13">
    <source>
        <dbReference type="Proteomes" id="UP000015241"/>
    </source>
</evidence>
<dbReference type="GO" id="GO:0005737">
    <property type="term" value="C:cytoplasm"/>
    <property type="evidence" value="ECO:0007669"/>
    <property type="project" value="TreeGrafter"/>
</dbReference>
<dbReference type="PROSITE" id="PS51352">
    <property type="entry name" value="THIOREDOXIN_2"/>
    <property type="match status" value="1"/>
</dbReference>
<reference evidence="12 13" key="1">
    <citation type="journal article" date="2012" name="Science">
        <title>The Paleozoic origin of enzymatic lignin decomposition reconstructed from 31 fungal genomes.</title>
        <authorList>
            <person name="Floudas D."/>
            <person name="Binder M."/>
            <person name="Riley R."/>
            <person name="Barry K."/>
            <person name="Blanchette R.A."/>
            <person name="Henrissat B."/>
            <person name="Martinez A.T."/>
            <person name="Otillar R."/>
            <person name="Spatafora J.W."/>
            <person name="Yadav J.S."/>
            <person name="Aerts A."/>
            <person name="Benoit I."/>
            <person name="Boyd A."/>
            <person name="Carlson A."/>
            <person name="Copeland A."/>
            <person name="Coutinho P.M."/>
            <person name="de Vries R.P."/>
            <person name="Ferreira P."/>
            <person name="Findley K."/>
            <person name="Foster B."/>
            <person name="Gaskell J."/>
            <person name="Glotzer D."/>
            <person name="Gorecki P."/>
            <person name="Heitman J."/>
            <person name="Hesse C."/>
            <person name="Hori C."/>
            <person name="Igarashi K."/>
            <person name="Jurgens J.A."/>
            <person name="Kallen N."/>
            <person name="Kersten P."/>
            <person name="Kohler A."/>
            <person name="Kuees U."/>
            <person name="Kumar T.K.A."/>
            <person name="Kuo A."/>
            <person name="LaButti K."/>
            <person name="Larrondo L.F."/>
            <person name="Lindquist E."/>
            <person name="Ling A."/>
            <person name="Lombard V."/>
            <person name="Lucas S."/>
            <person name="Lundell T."/>
            <person name="Martin R."/>
            <person name="McLaughlin D.J."/>
            <person name="Morgenstern I."/>
            <person name="Morin E."/>
            <person name="Murat C."/>
            <person name="Nagy L.G."/>
            <person name="Nolan M."/>
            <person name="Ohm R.A."/>
            <person name="Patyshakuliyeva A."/>
            <person name="Rokas A."/>
            <person name="Ruiz-Duenas F.J."/>
            <person name="Sabat G."/>
            <person name="Salamov A."/>
            <person name="Samejima M."/>
            <person name="Schmutz J."/>
            <person name="Slot J.C."/>
            <person name="St John F."/>
            <person name="Stenlid J."/>
            <person name="Sun H."/>
            <person name="Sun S."/>
            <person name="Syed K."/>
            <person name="Tsang A."/>
            <person name="Wiebenga A."/>
            <person name="Young D."/>
            <person name="Pisabarro A."/>
            <person name="Eastwood D.C."/>
            <person name="Martin F."/>
            <person name="Cullen D."/>
            <person name="Grigoriev I.V."/>
            <person name="Hibbett D.S."/>
        </authorList>
    </citation>
    <scope>NUCLEOTIDE SEQUENCE</scope>
    <source>
        <strain evidence="13">FP-58527</strain>
    </source>
</reference>
<comment type="similarity">
    <text evidence="8">Belongs to the peroxiredoxin family. BCP/PrxQ subfamily.</text>
</comment>